<dbReference type="SMART" id="SM00275">
    <property type="entry name" value="G_alpha"/>
    <property type="match status" value="1"/>
</dbReference>
<name>A0ABR3FBM9_9AGAR</name>
<keyword evidence="2" id="KW-0547">Nucleotide-binding</keyword>
<organism evidence="5 6">
    <name type="scientific">Marasmius crinis-equi</name>
    <dbReference type="NCBI Taxonomy" id="585013"/>
    <lineage>
        <taxon>Eukaryota</taxon>
        <taxon>Fungi</taxon>
        <taxon>Dikarya</taxon>
        <taxon>Basidiomycota</taxon>
        <taxon>Agaricomycotina</taxon>
        <taxon>Agaricomycetes</taxon>
        <taxon>Agaricomycetidae</taxon>
        <taxon>Agaricales</taxon>
        <taxon>Marasmiineae</taxon>
        <taxon>Marasmiaceae</taxon>
        <taxon>Marasmius</taxon>
    </lineage>
</organism>
<dbReference type="Gene3D" id="1.10.400.10">
    <property type="entry name" value="GI Alpha 1, domain 2-like"/>
    <property type="match status" value="1"/>
</dbReference>
<evidence type="ECO:0000256" key="1">
    <source>
        <dbReference type="ARBA" id="ARBA00022723"/>
    </source>
</evidence>
<protein>
    <submittedName>
        <fullName evidence="5">Guanine nucleotide-binding protein subunit alpha</fullName>
    </submittedName>
</protein>
<keyword evidence="6" id="KW-1185">Reference proteome</keyword>
<dbReference type="InterPro" id="IPR027417">
    <property type="entry name" value="P-loop_NTPase"/>
</dbReference>
<dbReference type="Proteomes" id="UP001465976">
    <property type="component" value="Unassembled WGS sequence"/>
</dbReference>
<dbReference type="Gene3D" id="3.40.50.300">
    <property type="entry name" value="P-loop containing nucleotide triphosphate hydrolases"/>
    <property type="match status" value="1"/>
</dbReference>
<gene>
    <name evidence="5" type="primary">GPA1_2</name>
    <name evidence="5" type="ORF">V5O48_009288</name>
</gene>
<dbReference type="InterPro" id="IPR011025">
    <property type="entry name" value="GproteinA_insert"/>
</dbReference>
<dbReference type="PANTHER" id="PTHR10218">
    <property type="entry name" value="GTP-BINDING PROTEIN ALPHA SUBUNIT"/>
    <property type="match status" value="1"/>
</dbReference>
<comment type="caution">
    <text evidence="5">The sequence shown here is derived from an EMBL/GenBank/DDBJ whole genome shotgun (WGS) entry which is preliminary data.</text>
</comment>
<keyword evidence="4" id="KW-0807">Transducer</keyword>
<dbReference type="SUPFAM" id="SSF52540">
    <property type="entry name" value="P-loop containing nucleoside triphosphate hydrolases"/>
    <property type="match status" value="1"/>
</dbReference>
<dbReference type="PANTHER" id="PTHR10218:SF302">
    <property type="entry name" value="GUANINE NUCLEOTIDE-BINDING PROTEIN ALPHA-5 SUBUNIT"/>
    <property type="match status" value="1"/>
</dbReference>
<dbReference type="PRINTS" id="PR00318">
    <property type="entry name" value="GPROTEINA"/>
</dbReference>
<dbReference type="InterPro" id="IPR001019">
    <property type="entry name" value="Gprotein_alpha_su"/>
</dbReference>
<keyword evidence="1" id="KW-0479">Metal-binding</keyword>
<evidence type="ECO:0000313" key="5">
    <source>
        <dbReference type="EMBL" id="KAL0572678.1"/>
    </source>
</evidence>
<evidence type="ECO:0000256" key="3">
    <source>
        <dbReference type="ARBA" id="ARBA00023134"/>
    </source>
</evidence>
<accession>A0ABR3FBM9</accession>
<keyword evidence="3" id="KW-0342">GTP-binding</keyword>
<dbReference type="Pfam" id="PF00503">
    <property type="entry name" value="G-alpha"/>
    <property type="match status" value="1"/>
</dbReference>
<evidence type="ECO:0000256" key="2">
    <source>
        <dbReference type="ARBA" id="ARBA00022741"/>
    </source>
</evidence>
<dbReference type="PROSITE" id="PS51882">
    <property type="entry name" value="G_ALPHA"/>
    <property type="match status" value="1"/>
</dbReference>
<dbReference type="EMBL" id="JBAHYK010000598">
    <property type="protein sequence ID" value="KAL0572678.1"/>
    <property type="molecule type" value="Genomic_DNA"/>
</dbReference>
<evidence type="ECO:0000256" key="4">
    <source>
        <dbReference type="ARBA" id="ARBA00023224"/>
    </source>
</evidence>
<evidence type="ECO:0000313" key="6">
    <source>
        <dbReference type="Proteomes" id="UP001465976"/>
    </source>
</evidence>
<sequence length="650" mass="74409">MNEHSELSSIYSSTATQTSRSTVYGLGYLSGRAIKRLGEAVLNGVDYILINRQLKRMESHFASWWDEESSTTREMCRLLIEFTHPGYVLSVRTRALCLIMNHIGTGKFKGLVGALEDINSASTYYRHLSEVWDCVNGIDAAWEYLQASPKEERALHGKTFAHLSAVRKAYLSASRFGTLEPYSRDLYPILYQNVPLMLYFAFNACHRSSVNARILADIGVMERLESTGLFDPPNNKVGIVAGKLLLRVIHLHLDPEYDWGIKERIGEFLLKLEELHVWTSLSRNTGLTEETWRLLRDTSLDVPPGDLRNAILKFITTGSRAAAENPVKLLLLGIGASGKSTIKKQLTRSYHGASAFRTSYFNPDLYQRTLYEDVLFIIRELIKTPRGSDALALHKKAALTELVNVDGIDELYNLITTSAWGFKALQAIANEDERTRLRAFRHFAELSPSERESYEPRDEDLLRGYIASRELHEEIFLINDRVYSVFDCGGVRSERKKWIHMFDNVGVIVMVVSLDYDSCLLEQRNANRMEESITLFEAICGSRWFIRTKLILAFTKLDSLEEKLRTSPLERLFPDYTGAADVQLACEYFKQRFLKISKGRGHAITVVHFMNIINQAEVEEHRPRSRFWEPKHRSAFLLKDSAALKRRRED</sequence>
<reference evidence="5 6" key="1">
    <citation type="submission" date="2024-02" db="EMBL/GenBank/DDBJ databases">
        <title>A draft genome for the cacao thread blight pathogen Marasmius crinis-equi.</title>
        <authorList>
            <person name="Cohen S.P."/>
            <person name="Baruah I.K."/>
            <person name="Amoako-Attah I."/>
            <person name="Bukari Y."/>
            <person name="Meinhardt L.W."/>
            <person name="Bailey B.A."/>
        </authorList>
    </citation>
    <scope>NUCLEOTIDE SEQUENCE [LARGE SCALE GENOMIC DNA]</scope>
    <source>
        <strain evidence="5 6">GH-76</strain>
    </source>
</reference>
<proteinExistence type="predicted"/>